<dbReference type="InterPro" id="IPR046462">
    <property type="entry name" value="TerL_nuclease"/>
</dbReference>
<comment type="caution">
    <text evidence="3">The sequence shown here is derived from an EMBL/GenBank/DDBJ whole genome shotgun (WGS) entry which is preliminary data.</text>
</comment>
<feature type="domain" description="Terminase large subunit-like ATPase" evidence="1">
    <location>
        <begin position="92"/>
        <end position="264"/>
    </location>
</feature>
<sequence length="571" mass="64069">MGPVAHPHVELAERYVDDVLSGTVPACKWVRLACQRHRNDLRADNVADWPYRFDPVKAEKACKFIELMPHTKGKWARPDPLNPKGHLIRLEPWQCFIVCMVFGWVRKADGFRRFRQVYIEVPRKNGKSALVAAIGLYMLCADGEQGAEVYSGATTEKQAWEVFGPARQMANGRPDLKRHFGVEVNASNISILGNSSKFEPVIGKPGDGASPSCSITDEYHEHATSDQYDTMVTGMGAREQPLAIVITTAGDNIAGPCYDMRDVVRKVLEKVANDDELFGIIYTVDDADDWTAAEALRKANPNMGVSVSEEFLLARQREAINNTRNRGRFLTKHLNKWVNARSAYFDMAAWDRCEVRGLSLDDFVGRRVALGLDLSSKIDVAALEVLVLPESEDEPYRVFTFHYLPEETVLQPENEHYQAWDADGWLIVTEGNIIDYGVIEEDILDLCARFQVENIAYDPHQATMLVTRLQARNAPVTEYRPLVLTFSEPMKELDALIRAGKLQHAGDPGMKWMMSNVVARPDKKDNVYPTKEKDSKKIDGPVALISALGVSMAPANDDEDIPEDFDVKVWG</sequence>
<gene>
    <name evidence="3" type="ORF">QO018_005118</name>
</gene>
<protein>
    <submittedName>
        <fullName evidence="3">Phage terminase large subunit-like protein</fullName>
    </submittedName>
</protein>
<dbReference type="Gene3D" id="3.40.50.300">
    <property type="entry name" value="P-loop containing nucleotide triphosphate hydrolases"/>
    <property type="match status" value="1"/>
</dbReference>
<dbReference type="InterPro" id="IPR046461">
    <property type="entry name" value="TerL_ATPase"/>
</dbReference>
<dbReference type="RefSeq" id="WP_209988640.1">
    <property type="nucleotide sequence ID" value="NZ_JAGINO010000025.1"/>
</dbReference>
<proteinExistence type="predicted"/>
<evidence type="ECO:0000259" key="2">
    <source>
        <dbReference type="Pfam" id="PF20441"/>
    </source>
</evidence>
<dbReference type="PANTHER" id="PTHR41287">
    <property type="match status" value="1"/>
</dbReference>
<evidence type="ECO:0000313" key="4">
    <source>
        <dbReference type="Proteomes" id="UP001244552"/>
    </source>
</evidence>
<reference evidence="3 4" key="1">
    <citation type="submission" date="2023-07" db="EMBL/GenBank/DDBJ databases">
        <title>Genomic Encyclopedia of Type Strains, Phase IV (KMG-IV): sequencing the most valuable type-strain genomes for metagenomic binning, comparative biology and taxonomic classification.</title>
        <authorList>
            <person name="Goeker M."/>
        </authorList>
    </citation>
    <scope>NUCLEOTIDE SEQUENCE [LARGE SCALE GENOMIC DNA]</scope>
    <source>
        <strain evidence="3 4">DSM 19922</strain>
    </source>
</reference>
<dbReference type="EMBL" id="JAUSVU010000024">
    <property type="protein sequence ID" value="MDQ0536224.1"/>
    <property type="molecule type" value="Genomic_DNA"/>
</dbReference>
<feature type="domain" description="Terminase large subunit-like endonuclease" evidence="2">
    <location>
        <begin position="273"/>
        <end position="550"/>
    </location>
</feature>
<dbReference type="PANTHER" id="PTHR41287:SF1">
    <property type="entry name" value="PROTEIN YMFN"/>
    <property type="match status" value="1"/>
</dbReference>
<dbReference type="InterPro" id="IPR005021">
    <property type="entry name" value="Terminase_largesu-like"/>
</dbReference>
<accession>A0ABU0MSD3</accession>
<name>A0ABU0MSD3_9PROT</name>
<dbReference type="Proteomes" id="UP001244552">
    <property type="component" value="Unassembled WGS sequence"/>
</dbReference>
<evidence type="ECO:0000313" key="3">
    <source>
        <dbReference type="EMBL" id="MDQ0536224.1"/>
    </source>
</evidence>
<organism evidence="3 4">
    <name type="scientific">Azospirillum picis</name>
    <dbReference type="NCBI Taxonomy" id="488438"/>
    <lineage>
        <taxon>Bacteria</taxon>
        <taxon>Pseudomonadati</taxon>
        <taxon>Pseudomonadota</taxon>
        <taxon>Alphaproteobacteria</taxon>
        <taxon>Rhodospirillales</taxon>
        <taxon>Azospirillaceae</taxon>
        <taxon>Azospirillum</taxon>
    </lineage>
</organism>
<dbReference type="Pfam" id="PF20441">
    <property type="entry name" value="TerL_nuclease"/>
    <property type="match status" value="1"/>
</dbReference>
<dbReference type="Pfam" id="PF03354">
    <property type="entry name" value="TerL_ATPase"/>
    <property type="match status" value="1"/>
</dbReference>
<keyword evidence="4" id="KW-1185">Reference proteome</keyword>
<evidence type="ECO:0000259" key="1">
    <source>
        <dbReference type="Pfam" id="PF03354"/>
    </source>
</evidence>
<dbReference type="InterPro" id="IPR027417">
    <property type="entry name" value="P-loop_NTPase"/>
</dbReference>